<gene>
    <name evidence="2" type="ORF">DFH07DRAFT_934959</name>
</gene>
<feature type="region of interest" description="Disordered" evidence="1">
    <location>
        <begin position="140"/>
        <end position="162"/>
    </location>
</feature>
<sequence length="371" mass="40515">MLRDPTQEVSPRSAPNEPVAVEPKELLLSRPAGDLAGDRWAPLAEVTSLNTQLTPDCGSAVPVVPLLFPPYRASHQLPYLMPHSSTKGFQIITYHGPPSPLAAKSRRFQATFTTAPTIPLLPDPPYCFNAMDEVVELQSTPTNPTLSSHAPGPAPIPSDPTVATTSLAATRSASSKASYAALEAKSQLIRQNLVAHNQEGKRTGSTYDRHYKAYITWFDADQAMLAHADTSYEAIPALPITAAKVTCFLTHEMQRPKKRKLPDGTQSTSTCGHEHAKQVVSALEYHRFNNQHLYRDNPDAQVNLRSDSRIKTMEAAFAENEPERIKKAHALKAVGTRADTYDDSQLSKLATSGLDSKGPLSQSSLVRYVLL</sequence>
<dbReference type="AlphaFoldDB" id="A0AAD7P2M5"/>
<comment type="caution">
    <text evidence="2">The sequence shown here is derived from an EMBL/GenBank/DDBJ whole genome shotgun (WGS) entry which is preliminary data.</text>
</comment>
<proteinExistence type="predicted"/>
<keyword evidence="3" id="KW-1185">Reference proteome</keyword>
<dbReference type="Proteomes" id="UP001215280">
    <property type="component" value="Unassembled WGS sequence"/>
</dbReference>
<evidence type="ECO:0000313" key="3">
    <source>
        <dbReference type="Proteomes" id="UP001215280"/>
    </source>
</evidence>
<evidence type="ECO:0000313" key="2">
    <source>
        <dbReference type="EMBL" id="KAJ7785102.1"/>
    </source>
</evidence>
<organism evidence="2 3">
    <name type="scientific">Mycena maculata</name>
    <dbReference type="NCBI Taxonomy" id="230809"/>
    <lineage>
        <taxon>Eukaryota</taxon>
        <taxon>Fungi</taxon>
        <taxon>Dikarya</taxon>
        <taxon>Basidiomycota</taxon>
        <taxon>Agaricomycotina</taxon>
        <taxon>Agaricomycetes</taxon>
        <taxon>Agaricomycetidae</taxon>
        <taxon>Agaricales</taxon>
        <taxon>Marasmiineae</taxon>
        <taxon>Mycenaceae</taxon>
        <taxon>Mycena</taxon>
    </lineage>
</organism>
<name>A0AAD7P2M5_9AGAR</name>
<dbReference type="EMBL" id="JARJLG010000001">
    <property type="protein sequence ID" value="KAJ7785102.1"/>
    <property type="molecule type" value="Genomic_DNA"/>
</dbReference>
<protein>
    <submittedName>
        <fullName evidence="2">Uncharacterized protein</fullName>
    </submittedName>
</protein>
<evidence type="ECO:0000256" key="1">
    <source>
        <dbReference type="SAM" id="MobiDB-lite"/>
    </source>
</evidence>
<reference evidence="2" key="1">
    <citation type="submission" date="2023-03" db="EMBL/GenBank/DDBJ databases">
        <title>Massive genome expansion in bonnet fungi (Mycena s.s.) driven by repeated elements and novel gene families across ecological guilds.</title>
        <authorList>
            <consortium name="Lawrence Berkeley National Laboratory"/>
            <person name="Harder C.B."/>
            <person name="Miyauchi S."/>
            <person name="Viragh M."/>
            <person name="Kuo A."/>
            <person name="Thoen E."/>
            <person name="Andreopoulos B."/>
            <person name="Lu D."/>
            <person name="Skrede I."/>
            <person name="Drula E."/>
            <person name="Henrissat B."/>
            <person name="Morin E."/>
            <person name="Kohler A."/>
            <person name="Barry K."/>
            <person name="LaButti K."/>
            <person name="Morin E."/>
            <person name="Salamov A."/>
            <person name="Lipzen A."/>
            <person name="Mereny Z."/>
            <person name="Hegedus B."/>
            <person name="Baldrian P."/>
            <person name="Stursova M."/>
            <person name="Weitz H."/>
            <person name="Taylor A."/>
            <person name="Grigoriev I.V."/>
            <person name="Nagy L.G."/>
            <person name="Martin F."/>
            <person name="Kauserud H."/>
        </authorList>
    </citation>
    <scope>NUCLEOTIDE SEQUENCE</scope>
    <source>
        <strain evidence="2">CBHHK188m</strain>
    </source>
</reference>
<feature type="region of interest" description="Disordered" evidence="1">
    <location>
        <begin position="1"/>
        <end position="23"/>
    </location>
</feature>
<accession>A0AAD7P2M5</accession>